<reference evidence="1" key="2">
    <citation type="submission" date="2022-06" db="UniProtKB">
        <authorList>
            <consortium name="EnsemblMetazoa"/>
        </authorList>
    </citation>
    <scope>IDENTIFICATION</scope>
    <source>
        <strain evidence="1">PS312</strain>
    </source>
</reference>
<evidence type="ECO:0000313" key="2">
    <source>
        <dbReference type="Proteomes" id="UP000005239"/>
    </source>
</evidence>
<gene>
    <name evidence="1" type="primary">WBGene00282990</name>
</gene>
<protein>
    <submittedName>
        <fullName evidence="1">Uncharacterized protein</fullName>
    </submittedName>
</protein>
<name>A0A2A6CTE6_PRIPA</name>
<keyword evidence="2" id="KW-1185">Reference proteome</keyword>
<sequence length="65" mass="7087">MDNGRINFNGGIVCILSRGGNGLVSGQRITRNGKKKEVKTSIKNGTKKEGKRSIELIEWSLNGDL</sequence>
<dbReference type="Proteomes" id="UP000005239">
    <property type="component" value="Unassembled WGS sequence"/>
</dbReference>
<accession>A0A8R1V339</accession>
<dbReference type="EnsemblMetazoa" id="PPA44621.1">
    <property type="protein sequence ID" value="PPA44621.1"/>
    <property type="gene ID" value="WBGene00282990"/>
</dbReference>
<evidence type="ECO:0000313" key="1">
    <source>
        <dbReference type="EnsemblMetazoa" id="PPA44621.1"/>
    </source>
</evidence>
<proteinExistence type="predicted"/>
<dbReference type="AlphaFoldDB" id="A0A2A6CTE6"/>
<reference evidence="2" key="1">
    <citation type="journal article" date="2008" name="Nat. Genet.">
        <title>The Pristionchus pacificus genome provides a unique perspective on nematode lifestyle and parasitism.</title>
        <authorList>
            <person name="Dieterich C."/>
            <person name="Clifton S.W."/>
            <person name="Schuster L.N."/>
            <person name="Chinwalla A."/>
            <person name="Delehaunty K."/>
            <person name="Dinkelacker I."/>
            <person name="Fulton L."/>
            <person name="Fulton R."/>
            <person name="Godfrey J."/>
            <person name="Minx P."/>
            <person name="Mitreva M."/>
            <person name="Roeseler W."/>
            <person name="Tian H."/>
            <person name="Witte H."/>
            <person name="Yang S.P."/>
            <person name="Wilson R.K."/>
            <person name="Sommer R.J."/>
        </authorList>
    </citation>
    <scope>NUCLEOTIDE SEQUENCE [LARGE SCALE GENOMIC DNA]</scope>
    <source>
        <strain evidence="2">PS312</strain>
    </source>
</reference>
<accession>A0A2A6CTE6</accession>
<organism evidence="1 2">
    <name type="scientific">Pristionchus pacificus</name>
    <name type="common">Parasitic nematode worm</name>
    <dbReference type="NCBI Taxonomy" id="54126"/>
    <lineage>
        <taxon>Eukaryota</taxon>
        <taxon>Metazoa</taxon>
        <taxon>Ecdysozoa</taxon>
        <taxon>Nematoda</taxon>
        <taxon>Chromadorea</taxon>
        <taxon>Rhabditida</taxon>
        <taxon>Rhabditina</taxon>
        <taxon>Diplogasteromorpha</taxon>
        <taxon>Diplogasteroidea</taxon>
        <taxon>Neodiplogasteridae</taxon>
        <taxon>Pristionchus</taxon>
    </lineage>
</organism>